<evidence type="ECO:0000313" key="4">
    <source>
        <dbReference type="Proteomes" id="UP000324800"/>
    </source>
</evidence>
<evidence type="ECO:0000259" key="2">
    <source>
        <dbReference type="Pfam" id="PF03572"/>
    </source>
</evidence>
<dbReference type="SUPFAM" id="SSF52096">
    <property type="entry name" value="ClpP/crotonase"/>
    <property type="match status" value="1"/>
</dbReference>
<accession>A0A5J4WME7</accession>
<dbReference type="Pfam" id="PF03572">
    <property type="entry name" value="Peptidase_S41"/>
    <property type="match status" value="1"/>
</dbReference>
<gene>
    <name evidence="3" type="ORF">EZS28_009048</name>
</gene>
<name>A0A5J4WME7_9EUKA</name>
<dbReference type="PANTHER" id="PTHR37049">
    <property type="entry name" value="PEPTIDASE S41 FAMILY PROTEIN"/>
    <property type="match status" value="1"/>
</dbReference>
<dbReference type="EMBL" id="SNRW01001687">
    <property type="protein sequence ID" value="KAA6395429.1"/>
    <property type="molecule type" value="Genomic_DNA"/>
</dbReference>
<dbReference type="Gene3D" id="3.90.226.10">
    <property type="entry name" value="2-enoyl-CoA Hydratase, Chain A, domain 1"/>
    <property type="match status" value="1"/>
</dbReference>
<feature type="domain" description="Tail specific protease" evidence="2">
    <location>
        <begin position="141"/>
        <end position="288"/>
    </location>
</feature>
<feature type="region of interest" description="Disordered" evidence="1">
    <location>
        <begin position="411"/>
        <end position="432"/>
    </location>
</feature>
<dbReference type="InterPro" id="IPR052766">
    <property type="entry name" value="S41A_metabolite_peptidase"/>
</dbReference>
<dbReference type="Proteomes" id="UP000324800">
    <property type="component" value="Unassembled WGS sequence"/>
</dbReference>
<feature type="non-terminal residue" evidence="3">
    <location>
        <position position="492"/>
    </location>
</feature>
<dbReference type="InterPro" id="IPR029045">
    <property type="entry name" value="ClpP/crotonase-like_dom_sf"/>
</dbReference>
<proteinExistence type="predicted"/>
<reference evidence="3 4" key="1">
    <citation type="submission" date="2019-03" db="EMBL/GenBank/DDBJ databases">
        <title>Single cell metagenomics reveals metabolic interactions within the superorganism composed of flagellate Streblomastix strix and complex community of Bacteroidetes bacteria on its surface.</title>
        <authorList>
            <person name="Treitli S.C."/>
            <person name="Kolisko M."/>
            <person name="Husnik F."/>
            <person name="Keeling P."/>
            <person name="Hampl V."/>
        </authorList>
    </citation>
    <scope>NUCLEOTIDE SEQUENCE [LARGE SCALE GENOMIC DNA]</scope>
    <source>
        <strain evidence="3">ST1C</strain>
    </source>
</reference>
<comment type="caution">
    <text evidence="3">The sequence shown here is derived from an EMBL/GenBank/DDBJ whole genome shotgun (WGS) entry which is preliminary data.</text>
</comment>
<dbReference type="InterPro" id="IPR005151">
    <property type="entry name" value="Tail-specific_protease"/>
</dbReference>
<evidence type="ECO:0000313" key="3">
    <source>
        <dbReference type="EMBL" id="KAA6395429.1"/>
    </source>
</evidence>
<dbReference type="PANTHER" id="PTHR37049:SF4">
    <property type="entry name" value="RHODANESE DOMAIN-CONTAINING PROTEIN"/>
    <property type="match status" value="1"/>
</dbReference>
<sequence length="492" mass="55798">MRYGVSYELDFALSCLRSTKLKSHEQNKKINQLKEYLNSYAFIDTSLNPPDSIIKCGKHAVNIIIRIDEINNTKYGNAFDFYELLMIFLNFLKDSYTIFTPPCITAVLLIMEHIQLLKLLPDGQMKNDKESFCQSIIDVINAFTNQSGEHKVKKLLIDLRGNGGGQVRLGRQLLNFLFPNVGHPLYQTVDMTQTDLNKQLAKITQKLTEESYNTSEIAVDIDRLEIKPNFYIVGNRKRSTFSEGMKNNITVKLTNPQDILIITDDACASICSQFVKHIGEKHLGRIVGVGAPYPIDKDIRFDVGMATSGSVFNYKSVQEIRSNEIYDDYEINKQKLPKKFYRIGTDLTWSNKGGYGFIDEISDQLLEYKIIGADFRVEYFPYNDSISVEQQRFSLYDEVLKREKELLGNDTKSSSSYISASNNDSTSKLKSNAETPPIKCLSWEVETNNTQTPNNCKGCLRNDPYSIYGHPCSVRGSSEAKGRYSNGTAKIG</sequence>
<dbReference type="GO" id="GO:0006508">
    <property type="term" value="P:proteolysis"/>
    <property type="evidence" value="ECO:0007669"/>
    <property type="project" value="InterPro"/>
</dbReference>
<organism evidence="3 4">
    <name type="scientific">Streblomastix strix</name>
    <dbReference type="NCBI Taxonomy" id="222440"/>
    <lineage>
        <taxon>Eukaryota</taxon>
        <taxon>Metamonada</taxon>
        <taxon>Preaxostyla</taxon>
        <taxon>Oxymonadida</taxon>
        <taxon>Streblomastigidae</taxon>
        <taxon>Streblomastix</taxon>
    </lineage>
</organism>
<dbReference type="AlphaFoldDB" id="A0A5J4WME7"/>
<dbReference type="OrthoDB" id="27214at2759"/>
<dbReference type="GO" id="GO:0008236">
    <property type="term" value="F:serine-type peptidase activity"/>
    <property type="evidence" value="ECO:0007669"/>
    <property type="project" value="InterPro"/>
</dbReference>
<protein>
    <recommendedName>
        <fullName evidence="2">Tail specific protease domain-containing protein</fullName>
    </recommendedName>
</protein>
<evidence type="ECO:0000256" key="1">
    <source>
        <dbReference type="SAM" id="MobiDB-lite"/>
    </source>
</evidence>
<feature type="compositionally biased region" description="Low complexity" evidence="1">
    <location>
        <begin position="413"/>
        <end position="426"/>
    </location>
</feature>